<sequence length="273" mass="29444">MHEVSAFVVAPHATCKGLIRRIASEDGPEVIDRKVVNRRNPLALGAKRIKDTGTVVVLFERYKVPNELHMEALRSGARFTANRWMFVTPADALDTAPMSARYHRKCCVGSDDGVVAEGAAEDESQSPLSTLPSTSNWVVAARTVDEWVGAMFSWTRRLPVVPATIRMPPSSLLQQPGLDDSPSSGSHLPAMRASSVTWSNTEPVRSGLSVEAAEHRGMSGVAKASSSDAKSAKLKRTTSGTRSNFGVGEKEPAPPQSPNPPKLETTRHPLDVQ</sequence>
<evidence type="ECO:0000313" key="1">
    <source>
        <dbReference type="EMBL" id="KAH7974924.1"/>
    </source>
</evidence>
<reference evidence="1" key="1">
    <citation type="submission" date="2020-05" db="EMBL/GenBank/DDBJ databases">
        <title>Large-scale comparative analyses of tick genomes elucidate their genetic diversity and vector capacities.</title>
        <authorList>
            <person name="Jia N."/>
            <person name="Wang J."/>
            <person name="Shi W."/>
            <person name="Du L."/>
            <person name="Sun Y."/>
            <person name="Zhan W."/>
            <person name="Jiang J."/>
            <person name="Wang Q."/>
            <person name="Zhang B."/>
            <person name="Ji P."/>
            <person name="Sakyi L.B."/>
            <person name="Cui X."/>
            <person name="Yuan T."/>
            <person name="Jiang B."/>
            <person name="Yang W."/>
            <person name="Lam T.T.-Y."/>
            <person name="Chang Q."/>
            <person name="Ding S."/>
            <person name="Wang X."/>
            <person name="Zhu J."/>
            <person name="Ruan X."/>
            <person name="Zhao L."/>
            <person name="Wei J."/>
            <person name="Que T."/>
            <person name="Du C."/>
            <person name="Cheng J."/>
            <person name="Dai P."/>
            <person name="Han X."/>
            <person name="Huang E."/>
            <person name="Gao Y."/>
            <person name="Liu J."/>
            <person name="Shao H."/>
            <person name="Ye R."/>
            <person name="Li L."/>
            <person name="Wei W."/>
            <person name="Wang X."/>
            <person name="Wang C."/>
            <person name="Yang T."/>
            <person name="Huo Q."/>
            <person name="Li W."/>
            <person name="Guo W."/>
            <person name="Chen H."/>
            <person name="Zhou L."/>
            <person name="Ni X."/>
            <person name="Tian J."/>
            <person name="Zhou Y."/>
            <person name="Sheng Y."/>
            <person name="Liu T."/>
            <person name="Pan Y."/>
            <person name="Xia L."/>
            <person name="Li J."/>
            <person name="Zhao F."/>
            <person name="Cao W."/>
        </authorList>
    </citation>
    <scope>NUCLEOTIDE SEQUENCE</scope>
    <source>
        <strain evidence="1">Dsil-2018</strain>
    </source>
</reference>
<comment type="caution">
    <text evidence="1">The sequence shown here is derived from an EMBL/GenBank/DDBJ whole genome shotgun (WGS) entry which is preliminary data.</text>
</comment>
<accession>A0ACB8DQS4</accession>
<evidence type="ECO:0000313" key="2">
    <source>
        <dbReference type="Proteomes" id="UP000821865"/>
    </source>
</evidence>
<gene>
    <name evidence="1" type="ORF">HPB49_021465</name>
</gene>
<protein>
    <submittedName>
        <fullName evidence="1">Uncharacterized protein</fullName>
    </submittedName>
</protein>
<dbReference type="EMBL" id="CM023479">
    <property type="protein sequence ID" value="KAH7974924.1"/>
    <property type="molecule type" value="Genomic_DNA"/>
</dbReference>
<keyword evidence="2" id="KW-1185">Reference proteome</keyword>
<proteinExistence type="predicted"/>
<dbReference type="Proteomes" id="UP000821865">
    <property type="component" value="Chromosome 10"/>
</dbReference>
<organism evidence="1 2">
    <name type="scientific">Dermacentor silvarum</name>
    <name type="common">Tick</name>
    <dbReference type="NCBI Taxonomy" id="543639"/>
    <lineage>
        <taxon>Eukaryota</taxon>
        <taxon>Metazoa</taxon>
        <taxon>Ecdysozoa</taxon>
        <taxon>Arthropoda</taxon>
        <taxon>Chelicerata</taxon>
        <taxon>Arachnida</taxon>
        <taxon>Acari</taxon>
        <taxon>Parasitiformes</taxon>
        <taxon>Ixodida</taxon>
        <taxon>Ixodoidea</taxon>
        <taxon>Ixodidae</taxon>
        <taxon>Rhipicephalinae</taxon>
        <taxon>Dermacentor</taxon>
    </lineage>
</organism>
<name>A0ACB8DQS4_DERSI</name>